<accession>A0A242NUA3</accession>
<proteinExistence type="predicted"/>
<evidence type="ECO:0000313" key="1">
    <source>
        <dbReference type="EMBL" id="OTQ49321.1"/>
    </source>
</evidence>
<dbReference type="OrthoDB" id="7065739at2"/>
<sequence>MKMVNNQVINTAINAVNTAINTLENEELTVVGFYHDSLSKPTIEIEHHPKCTKFIAAGKATYYRHEGYYRFGQFELNGCRIVWKERDISRLH</sequence>
<dbReference type="AlphaFoldDB" id="A0A242NUA3"/>
<comment type="caution">
    <text evidence="1">The sequence shown here is derived from an EMBL/GenBank/DDBJ whole genome shotgun (WGS) entry which is preliminary data.</text>
</comment>
<dbReference type="RefSeq" id="WP_086320610.1">
    <property type="nucleotide sequence ID" value="NZ_NASK01000096.1"/>
</dbReference>
<reference evidence="1 2" key="1">
    <citation type="submission" date="2017-03" db="EMBL/GenBank/DDBJ databases">
        <title>Comparative genomics of honeybee gut symbionts reveal geographically distinct and subgroup specific antibiotic resistance.</title>
        <authorList>
            <person name="Ludvigsen J."/>
            <person name="Porcellato D."/>
            <person name="Labee-Lund T.M."/>
            <person name="Amdam G.V."/>
            <person name="Rudi K."/>
        </authorList>
    </citation>
    <scope>NUCLEOTIDE SEQUENCE [LARGE SCALE GENOMIC DNA]</scope>
    <source>
        <strain evidence="1 2">A-4-12</strain>
    </source>
</reference>
<dbReference type="Proteomes" id="UP000194968">
    <property type="component" value="Unassembled WGS sequence"/>
</dbReference>
<dbReference type="EMBL" id="NASK01000096">
    <property type="protein sequence ID" value="OTQ49321.1"/>
    <property type="molecule type" value="Genomic_DNA"/>
</dbReference>
<protein>
    <submittedName>
        <fullName evidence="1">Uncharacterized protein</fullName>
    </submittedName>
</protein>
<name>A0A242NUA3_9GAMM</name>
<evidence type="ECO:0000313" key="2">
    <source>
        <dbReference type="Proteomes" id="UP000194968"/>
    </source>
</evidence>
<gene>
    <name evidence="1" type="ORF">B6D06_06875</name>
</gene>
<organism evidence="1 2">
    <name type="scientific">Gilliamella apis</name>
    <dbReference type="NCBI Taxonomy" id="1970738"/>
    <lineage>
        <taxon>Bacteria</taxon>
        <taxon>Pseudomonadati</taxon>
        <taxon>Pseudomonadota</taxon>
        <taxon>Gammaproteobacteria</taxon>
        <taxon>Orbales</taxon>
        <taxon>Orbaceae</taxon>
        <taxon>Gilliamella</taxon>
    </lineage>
</organism>